<evidence type="ECO:0000313" key="1">
    <source>
        <dbReference type="EMBL" id="MTD16106.1"/>
    </source>
</evidence>
<name>A0A7K1FPN7_9ACTN</name>
<dbReference type="InterPro" id="IPR021373">
    <property type="entry name" value="DUF2993"/>
</dbReference>
<dbReference type="EMBL" id="WLYK01000008">
    <property type="protein sequence ID" value="MTD16106.1"/>
    <property type="molecule type" value="Genomic_DNA"/>
</dbReference>
<proteinExistence type="predicted"/>
<evidence type="ECO:0000313" key="2">
    <source>
        <dbReference type="Proteomes" id="UP000460221"/>
    </source>
</evidence>
<dbReference type="Pfam" id="PF11209">
    <property type="entry name" value="LmeA"/>
    <property type="match status" value="1"/>
</dbReference>
<comment type="caution">
    <text evidence="1">The sequence shown here is derived from an EMBL/GenBank/DDBJ whole genome shotgun (WGS) entry which is preliminary data.</text>
</comment>
<organism evidence="1 2">
    <name type="scientific">Nakamurella alba</name>
    <dbReference type="NCBI Taxonomy" id="2665158"/>
    <lineage>
        <taxon>Bacteria</taxon>
        <taxon>Bacillati</taxon>
        <taxon>Actinomycetota</taxon>
        <taxon>Actinomycetes</taxon>
        <taxon>Nakamurellales</taxon>
        <taxon>Nakamurellaceae</taxon>
        <taxon>Nakamurella</taxon>
    </lineage>
</organism>
<dbReference type="AlphaFoldDB" id="A0A7K1FPN7"/>
<keyword evidence="2" id="KW-1185">Reference proteome</keyword>
<reference evidence="1 2" key="1">
    <citation type="submission" date="2019-11" db="EMBL/GenBank/DDBJ databases">
        <authorList>
            <person name="Jiang L.-Q."/>
        </authorList>
    </citation>
    <scope>NUCLEOTIDE SEQUENCE [LARGE SCALE GENOMIC DNA]</scope>
    <source>
        <strain evidence="1 2">YIM 132087</strain>
    </source>
</reference>
<sequence>MGDVRALLITLVVLLLLVVGADIGGRAIAESKAGEAIATRSGNQVAPDVDIHGFSFLAQALPGDYGQITLSTTDLVLGPLAPVAATVELYDVTYPLSDAFAGSTDGLAAERATLTATVPVSALGDALQVPDLQLGSTANGDLRLSGSVSVAGNEVPVTADLGVSITDGALALSASGVSAAGVDVPLPASLADDLSLTVPLDALPIDITSGTVGVDGANLTLQASTGRITADSLR</sequence>
<gene>
    <name evidence="1" type="ORF">GIS00_19390</name>
</gene>
<accession>A0A7K1FPN7</accession>
<dbReference type="Proteomes" id="UP000460221">
    <property type="component" value="Unassembled WGS sequence"/>
</dbReference>
<protein>
    <submittedName>
        <fullName evidence="1">DUF2993 domain-containing protein</fullName>
    </submittedName>
</protein>